<dbReference type="Pfam" id="PF01336">
    <property type="entry name" value="tRNA_anti-codon"/>
    <property type="match status" value="1"/>
</dbReference>
<dbReference type="SUPFAM" id="SSF55681">
    <property type="entry name" value="Class II aaRS and biotin synthetases"/>
    <property type="match status" value="1"/>
</dbReference>
<dbReference type="InterPro" id="IPR006195">
    <property type="entry name" value="aa-tRNA-synth_II"/>
</dbReference>
<gene>
    <name evidence="7" type="primary">aspS</name>
    <name evidence="9" type="ORF">ACD_80C00147G0009</name>
</gene>
<evidence type="ECO:0000259" key="8">
    <source>
        <dbReference type="PROSITE" id="PS50862"/>
    </source>
</evidence>
<comment type="caution">
    <text evidence="7">Lacks conserved residue(s) required for the propagation of feature annotation.</text>
</comment>
<evidence type="ECO:0000256" key="6">
    <source>
        <dbReference type="ARBA" id="ARBA00023146"/>
    </source>
</evidence>
<dbReference type="InterPro" id="IPR004364">
    <property type="entry name" value="Aa-tRNA-synt_II"/>
</dbReference>
<evidence type="ECO:0000256" key="5">
    <source>
        <dbReference type="ARBA" id="ARBA00022917"/>
    </source>
</evidence>
<dbReference type="InterPro" id="IPR012340">
    <property type="entry name" value="NA-bd_OB-fold"/>
</dbReference>
<keyword evidence="5 7" id="KW-0648">Protein biosynthesis</keyword>
<dbReference type="CDD" id="cd04317">
    <property type="entry name" value="EcAspRS_like_N"/>
    <property type="match status" value="1"/>
</dbReference>
<keyword evidence="4 7" id="KW-0067">ATP-binding</keyword>
<sequence length="586" mass="68282">MYRTHTCWELTAKQAWTQVTLCWRVNKVRNLWGLSFIDLRDRYGITQITHDPAKSQVEFPDMKSEYVVQIVWEVVARPVNMINKDMATGEIEINALEVKVLTKAKLLPFPIVDEPNTSEENRFKYRYLDLRRRKVLDNILFRSKMTTFTRNWFVQKWFVDVQTPIFTVSSPEGARDYLVPSRINQGQFYALPQAPQQYKQLLMVGGIDKYIQIAPCFRDEDPRADRHACEFYQIDCEMSFVNQDDIYAVVQWYLNDLIPTLSPHKKITVAFKRLTHKEAIDQYGSDKPDLRFDMPLVEMTQDFATSWFSVFKDTVTNGWTIKAMRFENKILTRKEADELTEEVKKNGAKGLAYLCFDAEGVKGSIAKFFTPEEMDIIKTKTGAKEGDSVLFVADTYATVTKSLGRLRITIRDKYLKINKDDLAFCWIEDFPFFEMNDEGKLDFGHNPFSIVKWWAEALKNPNKLEIYSEQYDLSCNGYEILSGSIRNHDPELLLTAFEMVGRGEDEIKQKFGAMYEAFQFGPPPHGWFAIGFDRLLMILKDEENIREIYAFPKSGRAQDVMMGAPWFVDQVQLDELHIQLNLPKEK</sequence>
<dbReference type="SUPFAM" id="SSF55261">
    <property type="entry name" value="GAD domain-like"/>
    <property type="match status" value="1"/>
</dbReference>
<comment type="similarity">
    <text evidence="1 7">Belongs to the class-II aminoacyl-tRNA synthetase family. Type 1 subfamily.</text>
</comment>
<dbReference type="Pfam" id="PF00152">
    <property type="entry name" value="tRNA-synt_2"/>
    <property type="match status" value="1"/>
</dbReference>
<feature type="binding site" evidence="7">
    <location>
        <position position="445"/>
    </location>
    <ligand>
        <name>L-aspartate</name>
        <dbReference type="ChEBI" id="CHEBI:29991"/>
    </ligand>
</feature>
<protein>
    <recommendedName>
        <fullName evidence="7">Aspartate--tRNA ligase</fullName>
        <ecNumber evidence="7">6.1.1.12</ecNumber>
    </recommendedName>
    <alternativeName>
        <fullName evidence="7">Aspartyl-tRNA synthetase</fullName>
        <shortName evidence="7">AspRS</shortName>
    </alternativeName>
</protein>
<dbReference type="GO" id="GO:0005737">
    <property type="term" value="C:cytoplasm"/>
    <property type="evidence" value="ECO:0007669"/>
    <property type="project" value="UniProtKB-SubCell"/>
</dbReference>
<dbReference type="InterPro" id="IPR004115">
    <property type="entry name" value="GAD-like_sf"/>
</dbReference>
<feature type="domain" description="Aminoacyl-transfer RNA synthetases class-II family profile" evidence="8">
    <location>
        <begin position="142"/>
        <end position="565"/>
    </location>
</feature>
<dbReference type="Gene3D" id="2.40.50.140">
    <property type="entry name" value="Nucleic acid-binding proteins"/>
    <property type="match status" value="1"/>
</dbReference>
<dbReference type="Gene3D" id="3.30.930.10">
    <property type="entry name" value="Bira Bifunctional Protein, Domain 2"/>
    <property type="match status" value="1"/>
</dbReference>
<keyword evidence="2 7" id="KW-0436">Ligase</keyword>
<dbReference type="AlphaFoldDB" id="K1X416"/>
<evidence type="ECO:0000256" key="3">
    <source>
        <dbReference type="ARBA" id="ARBA00022741"/>
    </source>
</evidence>
<name>K1X416_9BACT</name>
<dbReference type="HAMAP" id="MF_00044">
    <property type="entry name" value="Asp_tRNA_synth_type1"/>
    <property type="match status" value="1"/>
</dbReference>
<evidence type="ECO:0000256" key="7">
    <source>
        <dbReference type="HAMAP-Rule" id="MF_00044"/>
    </source>
</evidence>
<evidence type="ECO:0000256" key="4">
    <source>
        <dbReference type="ARBA" id="ARBA00022840"/>
    </source>
</evidence>
<dbReference type="NCBIfam" id="NF001750">
    <property type="entry name" value="PRK00476.1"/>
    <property type="match status" value="1"/>
</dbReference>
<evidence type="ECO:0000313" key="9">
    <source>
        <dbReference type="EMBL" id="EKD24835.1"/>
    </source>
</evidence>
<dbReference type="InterPro" id="IPR002312">
    <property type="entry name" value="Asp/Asn-tRNA-synth_IIb"/>
</dbReference>
<keyword evidence="7" id="KW-0963">Cytoplasm</keyword>
<dbReference type="PROSITE" id="PS50862">
    <property type="entry name" value="AA_TRNA_LIGASE_II"/>
    <property type="match status" value="1"/>
</dbReference>
<dbReference type="SUPFAM" id="SSF50249">
    <property type="entry name" value="Nucleic acid-binding proteins"/>
    <property type="match status" value="1"/>
</dbReference>
<comment type="caution">
    <text evidence="9">The sequence shown here is derived from an EMBL/GenBank/DDBJ whole genome shotgun (WGS) entry which is preliminary data.</text>
</comment>
<reference evidence="9" key="1">
    <citation type="journal article" date="2012" name="Science">
        <title>Fermentation, hydrogen, and sulfur metabolism in multiple uncultivated bacterial phyla.</title>
        <authorList>
            <person name="Wrighton K.C."/>
            <person name="Thomas B.C."/>
            <person name="Sharon I."/>
            <person name="Miller C.S."/>
            <person name="Castelle C.J."/>
            <person name="VerBerkmoes N.C."/>
            <person name="Wilkins M.J."/>
            <person name="Hettich R.L."/>
            <person name="Lipton M.S."/>
            <person name="Williams K.H."/>
            <person name="Long P.E."/>
            <person name="Banfield J.F."/>
        </authorList>
    </citation>
    <scope>NUCLEOTIDE SEQUENCE [LARGE SCALE GENOMIC DNA]</scope>
</reference>
<comment type="catalytic activity">
    <reaction evidence="7">
        <text>tRNA(Asp) + L-aspartate + ATP = L-aspartyl-tRNA(Asp) + AMP + diphosphate</text>
        <dbReference type="Rhea" id="RHEA:19649"/>
        <dbReference type="Rhea" id="RHEA-COMP:9660"/>
        <dbReference type="Rhea" id="RHEA-COMP:9678"/>
        <dbReference type="ChEBI" id="CHEBI:29991"/>
        <dbReference type="ChEBI" id="CHEBI:30616"/>
        <dbReference type="ChEBI" id="CHEBI:33019"/>
        <dbReference type="ChEBI" id="CHEBI:78442"/>
        <dbReference type="ChEBI" id="CHEBI:78516"/>
        <dbReference type="ChEBI" id="CHEBI:456215"/>
        <dbReference type="EC" id="6.1.1.12"/>
    </reaction>
</comment>
<dbReference type="Gene3D" id="3.30.1360.30">
    <property type="entry name" value="GAD-like domain"/>
    <property type="match status" value="1"/>
</dbReference>
<feature type="binding site" evidence="7">
    <location>
        <position position="218"/>
    </location>
    <ligand>
        <name>L-aspartate</name>
        <dbReference type="ChEBI" id="CHEBI:29991"/>
    </ligand>
</feature>
<dbReference type="InterPro" id="IPR004365">
    <property type="entry name" value="NA-bd_OB_tRNA"/>
</dbReference>
<evidence type="ECO:0000256" key="2">
    <source>
        <dbReference type="ARBA" id="ARBA00022598"/>
    </source>
</evidence>
<accession>K1X416</accession>
<dbReference type="InterPro" id="IPR047089">
    <property type="entry name" value="Asp-tRNA-ligase_1_N"/>
</dbReference>
<dbReference type="PRINTS" id="PR01042">
    <property type="entry name" value="TRNASYNTHASP"/>
</dbReference>
<comment type="function">
    <text evidence="7">Catalyzes the attachment of L-aspartate to tRNA(Asp) in a two-step reaction: L-aspartate is first activated by ATP to form Asp-AMP and then transferred to the acceptor end of tRNA(Asp).</text>
</comment>
<dbReference type="GO" id="GO:0003676">
    <property type="term" value="F:nucleic acid binding"/>
    <property type="evidence" value="ECO:0007669"/>
    <property type="project" value="InterPro"/>
</dbReference>
<feature type="binding site" evidence="7">
    <location>
        <begin position="531"/>
        <end position="534"/>
    </location>
    <ligand>
        <name>ATP</name>
        <dbReference type="ChEBI" id="CHEBI:30616"/>
    </ligand>
</feature>
<feature type="binding site" evidence="7">
    <location>
        <begin position="218"/>
        <end position="220"/>
    </location>
    <ligand>
        <name>ATP</name>
        <dbReference type="ChEBI" id="CHEBI:30616"/>
    </ligand>
</feature>
<proteinExistence type="inferred from homology"/>
<dbReference type="InterPro" id="IPR029351">
    <property type="entry name" value="GAD_dom"/>
</dbReference>
<feature type="binding site" evidence="7">
    <location>
        <position position="172"/>
    </location>
    <ligand>
        <name>L-aspartate</name>
        <dbReference type="ChEBI" id="CHEBI:29991"/>
    </ligand>
</feature>
<dbReference type="InterPro" id="IPR004524">
    <property type="entry name" value="Asp-tRNA-ligase_1"/>
</dbReference>
<dbReference type="PANTHER" id="PTHR22594:SF5">
    <property type="entry name" value="ASPARTATE--TRNA LIGASE, MITOCHONDRIAL"/>
    <property type="match status" value="1"/>
</dbReference>
<dbReference type="EC" id="6.1.1.12" evidence="7"/>
<organism evidence="9">
    <name type="scientific">uncultured bacterium</name>
    <name type="common">gcode 4</name>
    <dbReference type="NCBI Taxonomy" id="1234023"/>
    <lineage>
        <taxon>Bacteria</taxon>
        <taxon>environmental samples</taxon>
    </lineage>
</organism>
<feature type="binding site" evidence="7">
    <location>
        <position position="486"/>
    </location>
    <ligand>
        <name>L-aspartate</name>
        <dbReference type="ChEBI" id="CHEBI:29991"/>
    </ligand>
</feature>
<dbReference type="PANTHER" id="PTHR22594">
    <property type="entry name" value="ASPARTYL/LYSYL-TRNA SYNTHETASE"/>
    <property type="match status" value="1"/>
</dbReference>
<dbReference type="GO" id="GO:0005524">
    <property type="term" value="F:ATP binding"/>
    <property type="evidence" value="ECO:0007669"/>
    <property type="project" value="UniProtKB-UniRule"/>
</dbReference>
<feature type="region of interest" description="Aspartate" evidence="7">
    <location>
        <begin position="196"/>
        <end position="199"/>
    </location>
</feature>
<dbReference type="NCBIfam" id="TIGR00459">
    <property type="entry name" value="aspS_bact"/>
    <property type="match status" value="1"/>
</dbReference>
<keyword evidence="3 7" id="KW-0547">Nucleotide-binding</keyword>
<keyword evidence="6 7" id="KW-0030">Aminoacyl-tRNA synthetase</keyword>
<dbReference type="GO" id="GO:0004815">
    <property type="term" value="F:aspartate-tRNA ligase activity"/>
    <property type="evidence" value="ECO:0007669"/>
    <property type="project" value="UniProtKB-UniRule"/>
</dbReference>
<dbReference type="EMBL" id="AMFJ01036154">
    <property type="protein sequence ID" value="EKD24835.1"/>
    <property type="molecule type" value="Genomic_DNA"/>
</dbReference>
<dbReference type="GO" id="GO:0006422">
    <property type="term" value="P:aspartyl-tRNA aminoacylation"/>
    <property type="evidence" value="ECO:0007669"/>
    <property type="project" value="UniProtKB-UniRule"/>
</dbReference>
<dbReference type="Pfam" id="PF02938">
    <property type="entry name" value="GAD"/>
    <property type="match status" value="1"/>
</dbReference>
<comment type="subunit">
    <text evidence="7">Homodimer.</text>
</comment>
<feature type="binding site" evidence="7">
    <location>
        <position position="479"/>
    </location>
    <ligand>
        <name>ATP</name>
        <dbReference type="ChEBI" id="CHEBI:30616"/>
    </ligand>
</feature>
<dbReference type="InterPro" id="IPR045864">
    <property type="entry name" value="aa-tRNA-synth_II/BPL/LPL"/>
</dbReference>
<comment type="subcellular location">
    <subcellularLocation>
        <location evidence="7">Cytoplasm</location>
    </subcellularLocation>
</comment>
<evidence type="ECO:0000256" key="1">
    <source>
        <dbReference type="ARBA" id="ARBA00006303"/>
    </source>
</evidence>